<dbReference type="AlphaFoldDB" id="A0A2P2MR48"/>
<protein>
    <submittedName>
        <fullName evidence="1">Uncharacterized protein</fullName>
    </submittedName>
</protein>
<organism evidence="1">
    <name type="scientific">Rhizophora mucronata</name>
    <name type="common">Asiatic mangrove</name>
    <dbReference type="NCBI Taxonomy" id="61149"/>
    <lineage>
        <taxon>Eukaryota</taxon>
        <taxon>Viridiplantae</taxon>
        <taxon>Streptophyta</taxon>
        <taxon>Embryophyta</taxon>
        <taxon>Tracheophyta</taxon>
        <taxon>Spermatophyta</taxon>
        <taxon>Magnoliopsida</taxon>
        <taxon>eudicotyledons</taxon>
        <taxon>Gunneridae</taxon>
        <taxon>Pentapetalae</taxon>
        <taxon>rosids</taxon>
        <taxon>fabids</taxon>
        <taxon>Malpighiales</taxon>
        <taxon>Rhizophoraceae</taxon>
        <taxon>Rhizophora</taxon>
    </lineage>
</organism>
<name>A0A2P2MR48_RHIMU</name>
<dbReference type="EMBL" id="GGEC01052198">
    <property type="protein sequence ID" value="MBX32682.1"/>
    <property type="molecule type" value="Transcribed_RNA"/>
</dbReference>
<evidence type="ECO:0000313" key="1">
    <source>
        <dbReference type="EMBL" id="MBX32682.1"/>
    </source>
</evidence>
<proteinExistence type="predicted"/>
<sequence>MGCSNNCIIHRFYCLKVIYSVVPNAAAVSCQQYDCLFHAYKPNNVRNMGQRMICMTIFTL</sequence>
<reference evidence="1" key="1">
    <citation type="submission" date="2018-02" db="EMBL/GenBank/DDBJ databases">
        <title>Rhizophora mucronata_Transcriptome.</title>
        <authorList>
            <person name="Meera S.P."/>
            <person name="Sreeshan A."/>
            <person name="Augustine A."/>
        </authorList>
    </citation>
    <scope>NUCLEOTIDE SEQUENCE</scope>
    <source>
        <tissue evidence="1">Leaf</tissue>
    </source>
</reference>
<accession>A0A2P2MR48</accession>